<feature type="region of interest" description="Disordered" evidence="1">
    <location>
        <begin position="1"/>
        <end position="21"/>
    </location>
</feature>
<protein>
    <submittedName>
        <fullName evidence="2">Uncharacterized protein</fullName>
    </submittedName>
</protein>
<reference evidence="2" key="1">
    <citation type="submission" date="2012-04" db="EMBL/GenBank/DDBJ databases">
        <title>The Genome Sequence of Fusarium oxysporum melonis.</title>
        <authorList>
            <consortium name="The Broad Institute Genome Sequencing Platform"/>
            <person name="Ma L.-J."/>
            <person name="Gale L.R."/>
            <person name="Schwartz D.C."/>
            <person name="Zhou S."/>
            <person name="Corby-Kistler H."/>
            <person name="Young S.K."/>
            <person name="Zeng Q."/>
            <person name="Gargeya S."/>
            <person name="Fitzgerald M."/>
            <person name="Haas B."/>
            <person name="Abouelleil A."/>
            <person name="Alvarado L."/>
            <person name="Arachchi H.M."/>
            <person name="Berlin A."/>
            <person name="Brown A."/>
            <person name="Chapman S.B."/>
            <person name="Chen Z."/>
            <person name="Dunbar C."/>
            <person name="Freedman E."/>
            <person name="Gearin G."/>
            <person name="Goldberg J."/>
            <person name="Griggs A."/>
            <person name="Gujja S."/>
            <person name="Heiman D."/>
            <person name="Howarth C."/>
            <person name="Larson L."/>
            <person name="Lui A."/>
            <person name="MacDonald P.J.P."/>
            <person name="Montmayeur A."/>
            <person name="Murphy C."/>
            <person name="Neiman D."/>
            <person name="Pearson M."/>
            <person name="Priest M."/>
            <person name="Roberts A."/>
            <person name="Saif S."/>
            <person name="Shea T."/>
            <person name="Shenoy N."/>
            <person name="Sisk P."/>
            <person name="Stolte C."/>
            <person name="Sykes S."/>
            <person name="Wortman J."/>
            <person name="Nusbaum C."/>
            <person name="Birren B."/>
        </authorList>
    </citation>
    <scope>NUCLEOTIDE SEQUENCE</scope>
    <source>
        <strain evidence="2">26406</strain>
    </source>
</reference>
<proteinExistence type="predicted"/>
<dbReference type="HOGENOM" id="CLU_081632_0_0_1"/>
<evidence type="ECO:0000256" key="1">
    <source>
        <dbReference type="SAM" id="MobiDB-lite"/>
    </source>
</evidence>
<dbReference type="VEuPathDB" id="FungiDB:FOMG_17307"/>
<evidence type="ECO:0000313" key="2">
    <source>
        <dbReference type="EMBL" id="EXK26082.1"/>
    </source>
</evidence>
<dbReference type="AlphaFoldDB" id="W9ZBY0"/>
<organism evidence="2">
    <name type="scientific">Fusarium oxysporum f. sp. melonis 26406</name>
    <dbReference type="NCBI Taxonomy" id="1089452"/>
    <lineage>
        <taxon>Eukaryota</taxon>
        <taxon>Fungi</taxon>
        <taxon>Dikarya</taxon>
        <taxon>Ascomycota</taxon>
        <taxon>Pezizomycotina</taxon>
        <taxon>Sordariomycetes</taxon>
        <taxon>Hypocreomycetidae</taxon>
        <taxon>Hypocreales</taxon>
        <taxon>Nectriaceae</taxon>
        <taxon>Fusarium</taxon>
        <taxon>Fusarium oxysporum species complex</taxon>
    </lineage>
</organism>
<sequence length="179" mass="19799">MKEDNNEVQGLINDDREQSSDIELDLIRNDAQQDMGQQPLVPCGLGGVLPDDHFTVVVDTKRPKQDILPWASEIQTGRPNESIERIIRRRAAMLTSCPVPSDSEAKAIEAPPPVEIEYFSWPLIIPHPTKMTIHLDADNAGSSEEHMGRRTISCYSSSYPNSVDVSTGVDADEVLDESS</sequence>
<dbReference type="GO" id="GO:0006355">
    <property type="term" value="P:regulation of DNA-templated transcription"/>
    <property type="evidence" value="ECO:0007669"/>
    <property type="project" value="InterPro"/>
</dbReference>
<reference evidence="2" key="2">
    <citation type="submission" date="2012-05" db="EMBL/GenBank/DDBJ databases">
        <title>Annotation of the Genome Sequence of Fusarium oxysporum f. sp. melonis 26406.</title>
        <authorList>
            <consortium name="The Broad Institute Genomics Platform"/>
            <person name="Ma L.-J."/>
            <person name="Corby-Kistler H."/>
            <person name="Broz K."/>
            <person name="Gale L.R."/>
            <person name="Jonkers W."/>
            <person name="O'Donnell K."/>
            <person name="Ploetz R."/>
            <person name="Steinberg C."/>
            <person name="Schwartz D.C."/>
            <person name="VanEtten H."/>
            <person name="Zhou S."/>
            <person name="Young S.K."/>
            <person name="Zeng Q."/>
            <person name="Gargeya S."/>
            <person name="Fitzgerald M."/>
            <person name="Abouelleil A."/>
            <person name="Alvarado L."/>
            <person name="Chapman S.B."/>
            <person name="Gainer-Dewar J."/>
            <person name="Goldberg J."/>
            <person name="Griggs A."/>
            <person name="Gujja S."/>
            <person name="Hansen M."/>
            <person name="Howarth C."/>
            <person name="Imamovic A."/>
            <person name="Ireland A."/>
            <person name="Larimer J."/>
            <person name="McCowan C."/>
            <person name="Murphy C."/>
            <person name="Pearson M."/>
            <person name="Poon T.W."/>
            <person name="Priest M."/>
            <person name="Roberts A."/>
            <person name="Saif S."/>
            <person name="Shea T."/>
            <person name="Sykes S."/>
            <person name="Wortman J."/>
            <person name="Nusbaum C."/>
            <person name="Birren B."/>
        </authorList>
    </citation>
    <scope>NUCLEOTIDE SEQUENCE</scope>
    <source>
        <strain evidence="2">26406</strain>
    </source>
</reference>
<name>W9ZBY0_FUSOX</name>
<dbReference type="Pfam" id="PF09421">
    <property type="entry name" value="FRQ"/>
    <property type="match status" value="1"/>
</dbReference>
<dbReference type="OrthoDB" id="5153304at2759"/>
<gene>
    <name evidence="2" type="ORF">FOMG_17307</name>
</gene>
<dbReference type="GO" id="GO:0007623">
    <property type="term" value="P:circadian rhythm"/>
    <property type="evidence" value="ECO:0007669"/>
    <property type="project" value="InterPro"/>
</dbReference>
<dbReference type="GO" id="GO:0005737">
    <property type="term" value="C:cytoplasm"/>
    <property type="evidence" value="ECO:0007669"/>
    <property type="project" value="InterPro"/>
</dbReference>
<dbReference type="EMBL" id="JH659371">
    <property type="protein sequence ID" value="EXK26082.1"/>
    <property type="molecule type" value="Genomic_DNA"/>
</dbReference>
<accession>W9ZBY0</accession>
<dbReference type="GO" id="GO:0005634">
    <property type="term" value="C:nucleus"/>
    <property type="evidence" value="ECO:0007669"/>
    <property type="project" value="InterPro"/>
</dbReference>
<dbReference type="InterPro" id="IPR018554">
    <property type="entry name" value="FRQ"/>
</dbReference>
<dbReference type="Proteomes" id="UP000030703">
    <property type="component" value="Unassembled WGS sequence"/>
</dbReference>